<sequence length="70" mass="8183">VTVSYFEWVQCLNRWHWDEEEVHRRLSTNMTKAFQVVLAESLKRRVSMGLAAHVVAVARVAEAMRARGWL</sequence>
<dbReference type="InterPro" id="IPR006096">
    <property type="entry name" value="Glu/Leu/Phe/Val/Trp_DH_C"/>
</dbReference>
<protein>
    <recommendedName>
        <fullName evidence="1">Glutamate/phenylalanine/leucine/valine/L-tryptophan dehydrogenase C-terminal domain-containing protein</fullName>
    </recommendedName>
</protein>
<feature type="non-terminal residue" evidence="2">
    <location>
        <position position="1"/>
    </location>
</feature>
<evidence type="ECO:0000313" key="2">
    <source>
        <dbReference type="EMBL" id="GAG70626.1"/>
    </source>
</evidence>
<dbReference type="AlphaFoldDB" id="X1BF47"/>
<dbReference type="InterPro" id="IPR036291">
    <property type="entry name" value="NAD(P)-bd_dom_sf"/>
</dbReference>
<name>X1BF47_9ZZZZ</name>
<evidence type="ECO:0000259" key="1">
    <source>
        <dbReference type="Pfam" id="PF00208"/>
    </source>
</evidence>
<comment type="caution">
    <text evidence="2">The sequence shown here is derived from an EMBL/GenBank/DDBJ whole genome shotgun (WGS) entry which is preliminary data.</text>
</comment>
<dbReference type="Pfam" id="PF00208">
    <property type="entry name" value="ELFV_dehydrog"/>
    <property type="match status" value="1"/>
</dbReference>
<dbReference type="SUPFAM" id="SSF51735">
    <property type="entry name" value="NAD(P)-binding Rossmann-fold domains"/>
    <property type="match status" value="1"/>
</dbReference>
<reference evidence="2" key="1">
    <citation type="journal article" date="2014" name="Front. Microbiol.">
        <title>High frequency of phylogenetically diverse reductive dehalogenase-homologous genes in deep subseafloor sedimentary metagenomes.</title>
        <authorList>
            <person name="Kawai M."/>
            <person name="Futagami T."/>
            <person name="Toyoda A."/>
            <person name="Takaki Y."/>
            <person name="Nishi S."/>
            <person name="Hori S."/>
            <person name="Arai W."/>
            <person name="Tsubouchi T."/>
            <person name="Morono Y."/>
            <person name="Uchiyama I."/>
            <person name="Ito T."/>
            <person name="Fujiyama A."/>
            <person name="Inagaki F."/>
            <person name="Takami H."/>
        </authorList>
    </citation>
    <scope>NUCLEOTIDE SEQUENCE</scope>
    <source>
        <strain evidence="2">Expedition CK06-06</strain>
    </source>
</reference>
<accession>X1BF47</accession>
<gene>
    <name evidence="2" type="ORF">S01H4_15623</name>
</gene>
<dbReference type="GO" id="GO:0016491">
    <property type="term" value="F:oxidoreductase activity"/>
    <property type="evidence" value="ECO:0007669"/>
    <property type="project" value="InterPro"/>
</dbReference>
<dbReference type="Gene3D" id="3.40.50.720">
    <property type="entry name" value="NAD(P)-binding Rossmann-like Domain"/>
    <property type="match status" value="1"/>
</dbReference>
<dbReference type="GO" id="GO:0006520">
    <property type="term" value="P:amino acid metabolic process"/>
    <property type="evidence" value="ECO:0007669"/>
    <property type="project" value="InterPro"/>
</dbReference>
<dbReference type="EMBL" id="BART01006844">
    <property type="protein sequence ID" value="GAG70626.1"/>
    <property type="molecule type" value="Genomic_DNA"/>
</dbReference>
<proteinExistence type="predicted"/>
<feature type="domain" description="Glutamate/phenylalanine/leucine/valine/L-tryptophan dehydrogenase C-terminal" evidence="1">
    <location>
        <begin position="1"/>
        <end position="68"/>
    </location>
</feature>
<organism evidence="2">
    <name type="scientific">marine sediment metagenome</name>
    <dbReference type="NCBI Taxonomy" id="412755"/>
    <lineage>
        <taxon>unclassified sequences</taxon>
        <taxon>metagenomes</taxon>
        <taxon>ecological metagenomes</taxon>
    </lineage>
</organism>